<evidence type="ECO:0000256" key="1">
    <source>
        <dbReference type="ARBA" id="ARBA00007340"/>
    </source>
</evidence>
<evidence type="ECO:0000256" key="3">
    <source>
        <dbReference type="ARBA" id="ARBA00022884"/>
    </source>
</evidence>
<dbReference type="Pfam" id="PF01176">
    <property type="entry name" value="eIF-1a"/>
    <property type="match status" value="1"/>
</dbReference>
<dbReference type="AlphaFoldDB" id="A0A914VV35"/>
<dbReference type="SMART" id="SM00652">
    <property type="entry name" value="eIF1a"/>
    <property type="match status" value="1"/>
</dbReference>
<dbReference type="PANTHER" id="PTHR21641">
    <property type="entry name" value="TRANSLATION INITIATION FACTOR-RELATED"/>
    <property type="match status" value="1"/>
</dbReference>
<feature type="compositionally biased region" description="Acidic residues" evidence="6">
    <location>
        <begin position="161"/>
        <end position="178"/>
    </location>
</feature>
<dbReference type="InterPro" id="IPR039294">
    <property type="entry name" value="EIF1AD"/>
</dbReference>
<evidence type="ECO:0000256" key="5">
    <source>
        <dbReference type="PROSITE-ProRule" id="PRU00181"/>
    </source>
</evidence>
<dbReference type="InterPro" id="IPR012340">
    <property type="entry name" value="NA-bd_OB-fold"/>
</dbReference>
<dbReference type="GO" id="GO:0003723">
    <property type="term" value="F:RNA binding"/>
    <property type="evidence" value="ECO:0007669"/>
    <property type="project" value="UniProtKB-KW"/>
</dbReference>
<dbReference type="WBParaSite" id="PSAMB.scaffold2567size22516.g18268.t1">
    <property type="protein sequence ID" value="PSAMB.scaffold2567size22516.g18268.t1"/>
    <property type="gene ID" value="PSAMB.scaffold2567size22516.g18268"/>
</dbReference>
<feature type="domain" description="S1-like" evidence="7">
    <location>
        <begin position="5"/>
        <end position="90"/>
    </location>
</feature>
<dbReference type="Gene3D" id="2.40.50.140">
    <property type="entry name" value="Nucleic acid-binding proteins"/>
    <property type="match status" value="1"/>
</dbReference>
<keyword evidence="3" id="KW-0694">RNA-binding</keyword>
<proteinExistence type="inferred from homology"/>
<dbReference type="GO" id="GO:0003743">
    <property type="term" value="F:translation initiation factor activity"/>
    <property type="evidence" value="ECO:0007669"/>
    <property type="project" value="UniProtKB-UniRule"/>
</dbReference>
<organism evidence="8 9">
    <name type="scientific">Plectus sambesii</name>
    <dbReference type="NCBI Taxonomy" id="2011161"/>
    <lineage>
        <taxon>Eukaryota</taxon>
        <taxon>Metazoa</taxon>
        <taxon>Ecdysozoa</taxon>
        <taxon>Nematoda</taxon>
        <taxon>Chromadorea</taxon>
        <taxon>Plectida</taxon>
        <taxon>Plectina</taxon>
        <taxon>Plectoidea</taxon>
        <taxon>Plectidae</taxon>
        <taxon>Plectus</taxon>
    </lineage>
</organism>
<sequence>MSVATKRRLVTRELNKGEVILPGEHELIAQIVAPKGNNLHEVEDQHGHTYLASMPNKFRKSAWIKRGDFVFVQPIEEGDKVRAEITHILYPENIAYIKEQHHWPISFSQEKKLTNEEEDEAKGGHQMIDADMLPPSDSDSDSDGGQVSYNPNRQDAAAIHDEDEDSSSGDEEDEGKKS</sequence>
<evidence type="ECO:0000256" key="6">
    <source>
        <dbReference type="SAM" id="MobiDB-lite"/>
    </source>
</evidence>
<name>A0A914VV35_9BILA</name>
<keyword evidence="5" id="KW-0396">Initiation factor</keyword>
<comment type="similarity">
    <text evidence="1">Belongs to the EIF1AD family.</text>
</comment>
<reference evidence="9" key="1">
    <citation type="submission" date="2022-11" db="UniProtKB">
        <authorList>
            <consortium name="WormBaseParasite"/>
        </authorList>
    </citation>
    <scope>IDENTIFICATION</scope>
</reference>
<evidence type="ECO:0000259" key="7">
    <source>
        <dbReference type="PROSITE" id="PS50832"/>
    </source>
</evidence>
<dbReference type="InterPro" id="IPR001253">
    <property type="entry name" value="TIF_eIF-1A"/>
</dbReference>
<evidence type="ECO:0000256" key="4">
    <source>
        <dbReference type="ARBA" id="ARBA00031998"/>
    </source>
</evidence>
<dbReference type="InterPro" id="IPR006196">
    <property type="entry name" value="RNA-binding_domain_S1_IF1"/>
</dbReference>
<dbReference type="PANTHER" id="PTHR21641:SF0">
    <property type="entry name" value="RNA-BINDING PROTEIN EIF1AD-RELATED"/>
    <property type="match status" value="1"/>
</dbReference>
<evidence type="ECO:0000256" key="2">
    <source>
        <dbReference type="ARBA" id="ARBA00020989"/>
    </source>
</evidence>
<keyword evidence="8" id="KW-1185">Reference proteome</keyword>
<dbReference type="Proteomes" id="UP000887566">
    <property type="component" value="Unplaced"/>
</dbReference>
<protein>
    <recommendedName>
        <fullName evidence="2">Probable RNA-binding protein EIF1AD</fullName>
    </recommendedName>
    <alternativeName>
        <fullName evidence="4">Eukaryotic translation initiation factor 1A domain-containing protein</fullName>
    </alternativeName>
</protein>
<keyword evidence="5" id="KW-0648">Protein biosynthesis</keyword>
<dbReference type="GO" id="GO:0005634">
    <property type="term" value="C:nucleus"/>
    <property type="evidence" value="ECO:0007669"/>
    <property type="project" value="TreeGrafter"/>
</dbReference>
<dbReference type="PROSITE" id="PS50832">
    <property type="entry name" value="S1_IF1_TYPE"/>
    <property type="match status" value="1"/>
</dbReference>
<evidence type="ECO:0000313" key="9">
    <source>
        <dbReference type="WBParaSite" id="PSAMB.scaffold2567size22516.g18268.t1"/>
    </source>
</evidence>
<evidence type="ECO:0000313" key="8">
    <source>
        <dbReference type="Proteomes" id="UP000887566"/>
    </source>
</evidence>
<dbReference type="SUPFAM" id="SSF50249">
    <property type="entry name" value="Nucleic acid-binding proteins"/>
    <property type="match status" value="1"/>
</dbReference>
<feature type="region of interest" description="Disordered" evidence="6">
    <location>
        <begin position="114"/>
        <end position="178"/>
    </location>
</feature>
<accession>A0A914VV35</accession>